<evidence type="ECO:0000313" key="1">
    <source>
        <dbReference type="EMBL" id="KAF7512367.1"/>
    </source>
</evidence>
<organism evidence="1 2">
    <name type="scientific">Endocarpon pusillum</name>
    <dbReference type="NCBI Taxonomy" id="364733"/>
    <lineage>
        <taxon>Eukaryota</taxon>
        <taxon>Fungi</taxon>
        <taxon>Dikarya</taxon>
        <taxon>Ascomycota</taxon>
        <taxon>Pezizomycotina</taxon>
        <taxon>Eurotiomycetes</taxon>
        <taxon>Chaetothyriomycetidae</taxon>
        <taxon>Verrucariales</taxon>
        <taxon>Verrucariaceae</taxon>
        <taxon>Endocarpon</taxon>
    </lineage>
</organism>
<comment type="caution">
    <text evidence="1">The sequence shown here is derived from an EMBL/GenBank/DDBJ whole genome shotgun (WGS) entry which is preliminary data.</text>
</comment>
<dbReference type="Proteomes" id="UP000606974">
    <property type="component" value="Unassembled WGS sequence"/>
</dbReference>
<keyword evidence="2" id="KW-1185">Reference proteome</keyword>
<dbReference type="AlphaFoldDB" id="A0A8H7E7Q6"/>
<proteinExistence type="predicted"/>
<evidence type="ECO:0008006" key="3">
    <source>
        <dbReference type="Google" id="ProtNLM"/>
    </source>
</evidence>
<gene>
    <name evidence="1" type="ORF">GJ744_001935</name>
</gene>
<sequence length="72" mass="7887">MELQQLKQSATLQEYVTKFELLKGRYEAAGGDMTKMTVVGIFVAGLTPQLSHEAFAELARQGNGEPDMVALK</sequence>
<dbReference type="EMBL" id="JAACFV010000013">
    <property type="protein sequence ID" value="KAF7512367.1"/>
    <property type="molecule type" value="Genomic_DNA"/>
</dbReference>
<evidence type="ECO:0000313" key="2">
    <source>
        <dbReference type="Proteomes" id="UP000606974"/>
    </source>
</evidence>
<protein>
    <recommendedName>
        <fullName evidence="3">Retrotransposon gag domain-containing protein</fullName>
    </recommendedName>
</protein>
<accession>A0A8H7E7Q6</accession>
<reference evidence="1" key="1">
    <citation type="submission" date="2020-02" db="EMBL/GenBank/DDBJ databases">
        <authorList>
            <person name="Palmer J.M."/>
        </authorList>
    </citation>
    <scope>NUCLEOTIDE SEQUENCE</scope>
    <source>
        <strain evidence="1">EPUS1.4</strain>
        <tissue evidence="1">Thallus</tissue>
    </source>
</reference>
<name>A0A8H7E7Q6_9EURO</name>